<dbReference type="EMBL" id="JACHIA010000019">
    <property type="protein sequence ID" value="MBB6072890.1"/>
    <property type="molecule type" value="Genomic_DNA"/>
</dbReference>
<dbReference type="GO" id="GO:0003700">
    <property type="term" value="F:DNA-binding transcription factor activity"/>
    <property type="evidence" value="ECO:0007669"/>
    <property type="project" value="TreeGrafter"/>
</dbReference>
<reference evidence="6 7" key="1">
    <citation type="submission" date="2020-08" db="EMBL/GenBank/DDBJ databases">
        <title>Genomic Encyclopedia of Type Strains, Phase IV (KMG-IV): sequencing the most valuable type-strain genomes for metagenomic binning, comparative biology and taxonomic classification.</title>
        <authorList>
            <person name="Goeker M."/>
        </authorList>
    </citation>
    <scope>NUCLEOTIDE SEQUENCE [LARGE SCALE GENOMIC DNA]</scope>
    <source>
        <strain evidence="6 7">DSM 29007</strain>
    </source>
</reference>
<dbReference type="Gene3D" id="1.10.357.10">
    <property type="entry name" value="Tetracycline Repressor, domain 2"/>
    <property type="match status" value="1"/>
</dbReference>
<dbReference type="InterPro" id="IPR009057">
    <property type="entry name" value="Homeodomain-like_sf"/>
</dbReference>
<dbReference type="PANTHER" id="PTHR30055:SF234">
    <property type="entry name" value="HTH-TYPE TRANSCRIPTIONAL REGULATOR BETI"/>
    <property type="match status" value="1"/>
</dbReference>
<dbReference type="InterPro" id="IPR036271">
    <property type="entry name" value="Tet_transcr_reg_TetR-rel_C_sf"/>
</dbReference>
<dbReference type="InterPro" id="IPR025996">
    <property type="entry name" value="MT1864/Rv1816-like_C"/>
</dbReference>
<dbReference type="InterPro" id="IPR050109">
    <property type="entry name" value="HTH-type_TetR-like_transc_reg"/>
</dbReference>
<evidence type="ECO:0000256" key="3">
    <source>
        <dbReference type="ARBA" id="ARBA00023163"/>
    </source>
</evidence>
<keyword evidence="7" id="KW-1185">Reference proteome</keyword>
<dbReference type="Proteomes" id="UP000582837">
    <property type="component" value="Unassembled WGS sequence"/>
</dbReference>
<evidence type="ECO:0000256" key="2">
    <source>
        <dbReference type="ARBA" id="ARBA00023125"/>
    </source>
</evidence>
<name>A0A841H4F6_9BACT</name>
<evidence type="ECO:0000256" key="4">
    <source>
        <dbReference type="PROSITE-ProRule" id="PRU00335"/>
    </source>
</evidence>
<feature type="domain" description="HTH tetR-type" evidence="5">
    <location>
        <begin position="2"/>
        <end position="62"/>
    </location>
</feature>
<keyword evidence="2 4" id="KW-0238">DNA-binding</keyword>
<gene>
    <name evidence="6" type="ORF">HNQ61_004556</name>
</gene>
<keyword evidence="3" id="KW-0804">Transcription</keyword>
<organism evidence="6 7">
    <name type="scientific">Longimicrobium terrae</name>
    <dbReference type="NCBI Taxonomy" id="1639882"/>
    <lineage>
        <taxon>Bacteria</taxon>
        <taxon>Pseudomonadati</taxon>
        <taxon>Gemmatimonadota</taxon>
        <taxon>Longimicrobiia</taxon>
        <taxon>Longimicrobiales</taxon>
        <taxon>Longimicrobiaceae</taxon>
        <taxon>Longimicrobium</taxon>
    </lineage>
</organism>
<dbReference type="SUPFAM" id="SSF46689">
    <property type="entry name" value="Homeodomain-like"/>
    <property type="match status" value="1"/>
</dbReference>
<evidence type="ECO:0000313" key="6">
    <source>
        <dbReference type="EMBL" id="MBB6072890.1"/>
    </source>
</evidence>
<protein>
    <submittedName>
        <fullName evidence="6">AcrR family transcriptional regulator</fullName>
    </submittedName>
</protein>
<accession>A0A841H4F6</accession>
<evidence type="ECO:0000259" key="5">
    <source>
        <dbReference type="PROSITE" id="PS50977"/>
    </source>
</evidence>
<dbReference type="Pfam" id="PF13305">
    <property type="entry name" value="TetR_C_33"/>
    <property type="match status" value="1"/>
</dbReference>
<proteinExistence type="predicted"/>
<dbReference type="RefSeq" id="WP_170036993.1">
    <property type="nucleotide sequence ID" value="NZ_JABDTL010000002.1"/>
</dbReference>
<evidence type="ECO:0000256" key="1">
    <source>
        <dbReference type="ARBA" id="ARBA00023015"/>
    </source>
</evidence>
<comment type="caution">
    <text evidence="6">The sequence shown here is derived from an EMBL/GenBank/DDBJ whole genome shotgun (WGS) entry which is preliminary data.</text>
</comment>
<dbReference type="InterPro" id="IPR001647">
    <property type="entry name" value="HTH_TetR"/>
</dbReference>
<dbReference type="AlphaFoldDB" id="A0A841H4F6"/>
<feature type="DNA-binding region" description="H-T-H motif" evidence="4">
    <location>
        <begin position="25"/>
        <end position="44"/>
    </location>
</feature>
<evidence type="ECO:0000313" key="7">
    <source>
        <dbReference type="Proteomes" id="UP000582837"/>
    </source>
</evidence>
<dbReference type="SUPFAM" id="SSF48498">
    <property type="entry name" value="Tetracyclin repressor-like, C-terminal domain"/>
    <property type="match status" value="1"/>
</dbReference>
<dbReference type="PRINTS" id="PR00455">
    <property type="entry name" value="HTHTETR"/>
</dbReference>
<dbReference type="Pfam" id="PF00440">
    <property type="entry name" value="TetR_N"/>
    <property type="match status" value="1"/>
</dbReference>
<sequence length="190" mass="20604">MSDIKGRIIDAARALYRERGADAVTMRAVAERVGVTATALYRHFADKDAILREVMSEGSRLLGSHLFLALEAPTALDRLRATATAYLEFAVAQPQAYRTLFEAGSADEASPVLRQRDAVRRFLRDRVREGIAAGALTDGNAEEIALTIWATLHGLASLHQAGIIPAESMSERALTSLIDGVASHEHRLIA</sequence>
<dbReference type="GO" id="GO:0000976">
    <property type="term" value="F:transcription cis-regulatory region binding"/>
    <property type="evidence" value="ECO:0007669"/>
    <property type="project" value="TreeGrafter"/>
</dbReference>
<dbReference type="PANTHER" id="PTHR30055">
    <property type="entry name" value="HTH-TYPE TRANSCRIPTIONAL REGULATOR RUTR"/>
    <property type="match status" value="1"/>
</dbReference>
<dbReference type="PROSITE" id="PS50977">
    <property type="entry name" value="HTH_TETR_2"/>
    <property type="match status" value="1"/>
</dbReference>
<keyword evidence="1" id="KW-0805">Transcription regulation</keyword>